<dbReference type="InterPro" id="IPR021678">
    <property type="entry name" value="DUF3263"/>
</dbReference>
<organism evidence="1 2">
    <name type="scientific">Microbacterium nanhaiense</name>
    <dbReference type="NCBI Taxonomy" id="1301026"/>
    <lineage>
        <taxon>Bacteria</taxon>
        <taxon>Bacillati</taxon>
        <taxon>Actinomycetota</taxon>
        <taxon>Actinomycetes</taxon>
        <taxon>Micrococcales</taxon>
        <taxon>Microbacteriaceae</taxon>
        <taxon>Microbacterium</taxon>
    </lineage>
</organism>
<sequence length="82" mass="9452">MTDSPLDERSRAILDFEGEWPAHTPAKEDAIRARLDLEPARYYQLLGRLTEDPAALSYAPMLIGRLRRMREKGTARRADLLR</sequence>
<comment type="caution">
    <text evidence="1">The sequence shown here is derived from an EMBL/GenBank/DDBJ whole genome shotgun (WGS) entry which is preliminary data.</text>
</comment>
<name>A0ABQ2N0G1_9MICO</name>
<evidence type="ECO:0000313" key="1">
    <source>
        <dbReference type="EMBL" id="GGO62154.1"/>
    </source>
</evidence>
<dbReference type="RefSeq" id="WP_188700477.1">
    <property type="nucleotide sequence ID" value="NZ_BMMQ01000003.1"/>
</dbReference>
<keyword evidence="2" id="KW-1185">Reference proteome</keyword>
<dbReference type="Proteomes" id="UP000638043">
    <property type="component" value="Unassembled WGS sequence"/>
</dbReference>
<gene>
    <name evidence="1" type="ORF">GCM10010910_11570</name>
</gene>
<dbReference type="Pfam" id="PF11662">
    <property type="entry name" value="DUF3263"/>
    <property type="match status" value="1"/>
</dbReference>
<accession>A0ABQ2N0G1</accession>
<reference evidence="2" key="1">
    <citation type="journal article" date="2019" name="Int. J. Syst. Evol. Microbiol.">
        <title>The Global Catalogue of Microorganisms (GCM) 10K type strain sequencing project: providing services to taxonomists for standard genome sequencing and annotation.</title>
        <authorList>
            <consortium name="The Broad Institute Genomics Platform"/>
            <consortium name="The Broad Institute Genome Sequencing Center for Infectious Disease"/>
            <person name="Wu L."/>
            <person name="Ma J."/>
        </authorList>
    </citation>
    <scope>NUCLEOTIDE SEQUENCE [LARGE SCALE GENOMIC DNA]</scope>
    <source>
        <strain evidence="2">CGMCC 4.7181</strain>
    </source>
</reference>
<evidence type="ECO:0000313" key="2">
    <source>
        <dbReference type="Proteomes" id="UP000638043"/>
    </source>
</evidence>
<evidence type="ECO:0008006" key="3">
    <source>
        <dbReference type="Google" id="ProtNLM"/>
    </source>
</evidence>
<proteinExistence type="predicted"/>
<dbReference type="EMBL" id="BMMQ01000003">
    <property type="protein sequence ID" value="GGO62154.1"/>
    <property type="molecule type" value="Genomic_DNA"/>
</dbReference>
<protein>
    <recommendedName>
        <fullName evidence="3">DUF3263 domain-containing protein</fullName>
    </recommendedName>
</protein>